<dbReference type="PANTHER" id="PTHR36541:SF1">
    <property type="entry name" value="SUPEROXIDE REDUCTASE-RELATED"/>
    <property type="match status" value="1"/>
</dbReference>
<dbReference type="AlphaFoldDB" id="A0A372MJI2"/>
<comment type="similarity">
    <text evidence="1">Belongs to the desulfoferrodoxin family.</text>
</comment>
<dbReference type="PANTHER" id="PTHR36541">
    <property type="entry name" value="SUPEROXIDE REDUCTASE-RELATED"/>
    <property type="match status" value="1"/>
</dbReference>
<dbReference type="Pfam" id="PF01880">
    <property type="entry name" value="Desulfoferrodox"/>
    <property type="match status" value="1"/>
</dbReference>
<keyword evidence="5" id="KW-0408">Iron</keyword>
<keyword evidence="2" id="KW-0813">Transport</keyword>
<dbReference type="GO" id="GO:0005506">
    <property type="term" value="F:iron ion binding"/>
    <property type="evidence" value="ECO:0007669"/>
    <property type="project" value="InterPro"/>
</dbReference>
<evidence type="ECO:0000259" key="6">
    <source>
        <dbReference type="Pfam" id="PF01880"/>
    </source>
</evidence>
<keyword evidence="4" id="KW-0249">Electron transport</keyword>
<feature type="domain" description="Desulfoferrodoxin ferrous iron-binding" evidence="6">
    <location>
        <begin position="41"/>
        <end position="124"/>
    </location>
</feature>
<proteinExistence type="inferred from homology"/>
<evidence type="ECO:0000256" key="2">
    <source>
        <dbReference type="ARBA" id="ARBA00022448"/>
    </source>
</evidence>
<dbReference type="NCBIfam" id="TIGR00332">
    <property type="entry name" value="neela_ferrous"/>
    <property type="match status" value="1"/>
</dbReference>
<gene>
    <name evidence="7" type="ORF">DYP60_04800</name>
</gene>
<organism evidence="7 8">
    <name type="scientific">Sphaerochaeta halotolerans</name>
    <dbReference type="NCBI Taxonomy" id="2293840"/>
    <lineage>
        <taxon>Bacteria</taxon>
        <taxon>Pseudomonadati</taxon>
        <taxon>Spirochaetota</taxon>
        <taxon>Spirochaetia</taxon>
        <taxon>Spirochaetales</taxon>
        <taxon>Sphaerochaetaceae</taxon>
        <taxon>Sphaerochaeta</taxon>
    </lineage>
</organism>
<dbReference type="InterPro" id="IPR036073">
    <property type="entry name" value="Desulfoferrodoxin_Fe-bd_dom_sf"/>
</dbReference>
<dbReference type="SUPFAM" id="SSF57802">
    <property type="entry name" value="Rubredoxin-like"/>
    <property type="match status" value="1"/>
</dbReference>
<evidence type="ECO:0000256" key="3">
    <source>
        <dbReference type="ARBA" id="ARBA00022723"/>
    </source>
</evidence>
<dbReference type="InterPro" id="IPR002742">
    <property type="entry name" value="Desulfoferrodoxin_Fe-bd_dom"/>
</dbReference>
<name>A0A372MJI2_9SPIR</name>
<protein>
    <submittedName>
        <fullName evidence="7">Desulfoferrodoxin</fullName>
    </submittedName>
</protein>
<sequence length="126" mass="13904">MKDQIFYICKHCGNIAAKVVDRGPKLSCCGEEMAPLKANTVDAAKEKHVPVVSVEGNKLSVNVGSVDHPMTQEHHIEFIYVQTEKGGMRKALPIDGKPHATFALDDDKAVAVYEYCNLHGLWKVDL</sequence>
<reference evidence="7 8" key="2">
    <citation type="submission" date="2018-09" db="EMBL/GenBank/DDBJ databases">
        <title>Genome of Sphaerochaeta halotolerans strain 4-11.</title>
        <authorList>
            <person name="Nazina T.N."/>
            <person name="Sokolova D.S."/>
        </authorList>
    </citation>
    <scope>NUCLEOTIDE SEQUENCE [LARGE SCALE GENOMIC DNA]</scope>
    <source>
        <strain evidence="7 8">4-11</strain>
    </source>
</reference>
<evidence type="ECO:0000313" key="8">
    <source>
        <dbReference type="Proteomes" id="UP000264002"/>
    </source>
</evidence>
<evidence type="ECO:0000313" key="7">
    <source>
        <dbReference type="EMBL" id="RFU95340.1"/>
    </source>
</evidence>
<evidence type="ECO:0000256" key="5">
    <source>
        <dbReference type="ARBA" id="ARBA00023004"/>
    </source>
</evidence>
<evidence type="ECO:0000256" key="4">
    <source>
        <dbReference type="ARBA" id="ARBA00022982"/>
    </source>
</evidence>
<accession>A0A372MJI2</accession>
<dbReference type="InterPro" id="IPR051233">
    <property type="entry name" value="Desulfoferrodoxin_SOR"/>
</dbReference>
<dbReference type="RefSeq" id="WP_117329750.1">
    <property type="nucleotide sequence ID" value="NZ_QUWK01000004.1"/>
</dbReference>
<dbReference type="GO" id="GO:0050605">
    <property type="term" value="F:superoxide reductase activity"/>
    <property type="evidence" value="ECO:0007669"/>
    <property type="project" value="UniProtKB-EC"/>
</dbReference>
<evidence type="ECO:0000256" key="1">
    <source>
        <dbReference type="ARBA" id="ARBA00005941"/>
    </source>
</evidence>
<comment type="caution">
    <text evidence="7">The sequence shown here is derived from an EMBL/GenBank/DDBJ whole genome shotgun (WGS) entry which is preliminary data.</text>
</comment>
<keyword evidence="3" id="KW-0479">Metal-binding</keyword>
<keyword evidence="8" id="KW-1185">Reference proteome</keyword>
<dbReference type="EMBL" id="QUWK01000004">
    <property type="protein sequence ID" value="RFU95340.1"/>
    <property type="molecule type" value="Genomic_DNA"/>
</dbReference>
<dbReference type="Gene3D" id="2.60.40.730">
    <property type="entry name" value="SOR catalytic domain"/>
    <property type="match status" value="1"/>
</dbReference>
<reference evidence="8" key="1">
    <citation type="submission" date="2018-08" db="EMBL/GenBank/DDBJ databases">
        <authorList>
            <person name="Grouzdev D.S."/>
            <person name="Krutkina M.S."/>
        </authorList>
    </citation>
    <scope>NUCLEOTIDE SEQUENCE [LARGE SCALE GENOMIC DNA]</scope>
    <source>
        <strain evidence="8">4-11</strain>
    </source>
</reference>
<dbReference type="SUPFAM" id="SSF49367">
    <property type="entry name" value="Superoxide reductase-like"/>
    <property type="match status" value="1"/>
</dbReference>
<dbReference type="Proteomes" id="UP000264002">
    <property type="component" value="Unassembled WGS sequence"/>
</dbReference>